<dbReference type="AlphaFoldDB" id="A0A176VUA4"/>
<keyword evidence="3" id="KW-1185">Reference proteome</keyword>
<reference evidence="2" key="1">
    <citation type="submission" date="2016-03" db="EMBL/GenBank/DDBJ databases">
        <title>Mechanisms controlling the formation of the plant cell surface in tip-growing cells are functionally conserved among land plants.</title>
        <authorList>
            <person name="Honkanen S."/>
            <person name="Jones V.A."/>
            <person name="Morieri G."/>
            <person name="Champion C."/>
            <person name="Hetherington A.J."/>
            <person name="Kelly S."/>
            <person name="Saint-Marcoux D."/>
            <person name="Proust H."/>
            <person name="Prescott H."/>
            <person name="Dolan L."/>
        </authorList>
    </citation>
    <scope>NUCLEOTIDE SEQUENCE [LARGE SCALE GENOMIC DNA]</scope>
    <source>
        <tissue evidence="2">Whole gametophyte</tissue>
    </source>
</reference>
<feature type="compositionally biased region" description="Basic and acidic residues" evidence="1">
    <location>
        <begin position="248"/>
        <end position="259"/>
    </location>
</feature>
<proteinExistence type="predicted"/>
<sequence length="280" mass="30992">MRWCWHCWDPLDLNNPETILASGTAKAGDMEFFDARRLATSSVAGMNRVTMSHSWRNWMPGRFPDLEAWSHRLRLKASNFATPLQYRVWAWTGAKLPSTPQRNAPPCPAPGEPQDAWRACTNATAPLPWRDEGARIPREGICHGLETIRGDDATSEDWLSGAAPAVAAAATASKSGRTAAVSDARETFSCGAELRFSAMDGRSTKASDVTCRERPTFCRPFMLVDVAHRVVRARASSQASPHTSSTPDTDREREREERGRAHHVRGAKAVSTLRGSYRIF</sequence>
<dbReference type="Proteomes" id="UP000077202">
    <property type="component" value="Unassembled WGS sequence"/>
</dbReference>
<evidence type="ECO:0000256" key="1">
    <source>
        <dbReference type="SAM" id="MobiDB-lite"/>
    </source>
</evidence>
<accession>A0A176VUA4</accession>
<dbReference type="EMBL" id="LVLJ01002613">
    <property type="protein sequence ID" value="OAE24384.1"/>
    <property type="molecule type" value="Genomic_DNA"/>
</dbReference>
<feature type="region of interest" description="Disordered" evidence="1">
    <location>
        <begin position="233"/>
        <end position="268"/>
    </location>
</feature>
<evidence type="ECO:0000313" key="3">
    <source>
        <dbReference type="Proteomes" id="UP000077202"/>
    </source>
</evidence>
<organism evidence="2 3">
    <name type="scientific">Marchantia polymorpha subsp. ruderalis</name>
    <dbReference type="NCBI Taxonomy" id="1480154"/>
    <lineage>
        <taxon>Eukaryota</taxon>
        <taxon>Viridiplantae</taxon>
        <taxon>Streptophyta</taxon>
        <taxon>Embryophyta</taxon>
        <taxon>Marchantiophyta</taxon>
        <taxon>Marchantiopsida</taxon>
        <taxon>Marchantiidae</taxon>
        <taxon>Marchantiales</taxon>
        <taxon>Marchantiaceae</taxon>
        <taxon>Marchantia</taxon>
    </lineage>
</organism>
<evidence type="ECO:0000313" key="2">
    <source>
        <dbReference type="EMBL" id="OAE24384.1"/>
    </source>
</evidence>
<gene>
    <name evidence="2" type="ORF">AXG93_4343s1540</name>
</gene>
<name>A0A176VUA4_MARPO</name>
<protein>
    <submittedName>
        <fullName evidence="2">Uncharacterized protein</fullName>
    </submittedName>
</protein>
<comment type="caution">
    <text evidence="2">The sequence shown here is derived from an EMBL/GenBank/DDBJ whole genome shotgun (WGS) entry which is preliminary data.</text>
</comment>